<protein>
    <submittedName>
        <fullName evidence="1">MerR family transcriptional regulator</fullName>
    </submittedName>
</protein>
<sequence>MSIKEAEALTGITKQNIRFYEKKGLLHPHRNQENDYREYTDEDIETLKKIKILRKLDISLEHIQRILNGEDMASIIQQQLNFLLERKNDLDAAIQMCQFLLHTEITSMNTEKVLRKMEDMEKKGGRFMTILNDYKKVANVEAKKEFSFIPDNMALNPAQFTEALCKYASDNDLNLCITHEGMYPKFEIDGVEYEAYRSFGRFGAVITCEMTHPELLEKEYADVPKETSRIYRMIHWAIFHTAIPIIGFLYFWLVGKNILLAAWMTIVYLCMLRFGFRSFRAR</sequence>
<reference evidence="1" key="1">
    <citation type="submission" date="2019-04" db="EMBL/GenBank/DDBJ databases">
        <title>Microbes associate with the intestines of laboratory mice.</title>
        <authorList>
            <person name="Navarre W."/>
            <person name="Wong E."/>
            <person name="Huang K."/>
            <person name="Tropini C."/>
            <person name="Ng K."/>
            <person name="Yu B."/>
        </authorList>
    </citation>
    <scope>NUCLEOTIDE SEQUENCE</scope>
    <source>
        <strain evidence="1">NM72_1-8</strain>
    </source>
</reference>
<proteinExistence type="predicted"/>
<dbReference type="EMBL" id="SRZB01000015">
    <property type="protein sequence ID" value="TGX98654.1"/>
    <property type="molecule type" value="Genomic_DNA"/>
</dbReference>
<evidence type="ECO:0000313" key="2">
    <source>
        <dbReference type="Proteomes" id="UP000307720"/>
    </source>
</evidence>
<comment type="caution">
    <text evidence="1">The sequence shown here is derived from an EMBL/GenBank/DDBJ whole genome shotgun (WGS) entry which is preliminary data.</text>
</comment>
<dbReference type="Proteomes" id="UP000307720">
    <property type="component" value="Unassembled WGS sequence"/>
</dbReference>
<keyword evidence="2" id="KW-1185">Reference proteome</keyword>
<organism evidence="1 2">
    <name type="scientific">Hominisplanchenecus murintestinalis</name>
    <dbReference type="NCBI Taxonomy" id="2941517"/>
    <lineage>
        <taxon>Bacteria</taxon>
        <taxon>Bacillati</taxon>
        <taxon>Bacillota</taxon>
        <taxon>Clostridia</taxon>
        <taxon>Lachnospirales</taxon>
        <taxon>Lachnospiraceae</taxon>
        <taxon>Hominisplanchenecus</taxon>
    </lineage>
</organism>
<evidence type="ECO:0000313" key="1">
    <source>
        <dbReference type="EMBL" id="TGX98654.1"/>
    </source>
</evidence>
<accession>A0AC61QZ69</accession>
<gene>
    <name evidence="1" type="ORF">E5357_08265</name>
</gene>
<name>A0AC61QZ69_9FIRM</name>